<evidence type="ECO:0000313" key="3">
    <source>
        <dbReference type="EMBL" id="PFX14016.1"/>
    </source>
</evidence>
<dbReference type="FunFam" id="3.30.420.10:FF:000063">
    <property type="entry name" value="Retrovirus-related Pol polyprotein from transposon 297-like Protein"/>
    <property type="match status" value="1"/>
</dbReference>
<protein>
    <submittedName>
        <fullName evidence="3">Uncharacterized protein K02A2.6</fullName>
    </submittedName>
</protein>
<dbReference type="SUPFAM" id="SSF53098">
    <property type="entry name" value="Ribonuclease H-like"/>
    <property type="match status" value="1"/>
</dbReference>
<dbReference type="PANTHER" id="PTHR37984">
    <property type="entry name" value="PROTEIN CBG26694"/>
    <property type="match status" value="1"/>
</dbReference>
<dbReference type="GO" id="GO:0003676">
    <property type="term" value="F:nucleic acid binding"/>
    <property type="evidence" value="ECO:0007669"/>
    <property type="project" value="InterPro"/>
</dbReference>
<feature type="region of interest" description="Disordered" evidence="1">
    <location>
        <begin position="368"/>
        <end position="415"/>
    </location>
</feature>
<dbReference type="Gene3D" id="3.30.420.10">
    <property type="entry name" value="Ribonuclease H-like superfamily/Ribonuclease H"/>
    <property type="match status" value="1"/>
</dbReference>
<sequence>MASIKIDDLTSVKPFDPHGEPSSVGRRWQRWLKSFSVYADSKGLLIQVDKADNKIQRRALLLHSAGEAVQEIFETLPDTGEAKDYEKAVKALNDYFIPKVNSTYQNHLFRSMEQEDGETVAQFDQKSGGLESTGKPRSFAKLVMAVSFRYYEIEVMRSTTSEKVIECLEKIFTTHGLPQSLRSDNGPQFRSEVFEQYLENNGIEHRKTTPLWPQANGEVERQNRSLLKRMKIAQAEGKEWKTEVRKYLVAYRSTPHTTTGVSPAELLFGRKMRTKLPELKEESTESEMRDRDGKMKAKTKWYADKKRNAHESYLAPGDQVLVKQERKNKLSTSFAPEPYDVITKTGNSVVIESPDGIQLMRNTTHVKKYEETSQNQGETTSTLDVTDPVEPEAEREKLSSPVVTRPIRVRKPPER</sequence>
<accession>A0A2B4RA38</accession>
<dbReference type="AlphaFoldDB" id="A0A2B4RA38"/>
<evidence type="ECO:0000259" key="2">
    <source>
        <dbReference type="PROSITE" id="PS50994"/>
    </source>
</evidence>
<dbReference type="Pfam" id="PF00665">
    <property type="entry name" value="rve"/>
    <property type="match status" value="1"/>
</dbReference>
<organism evidence="3 4">
    <name type="scientific">Stylophora pistillata</name>
    <name type="common">Smooth cauliflower coral</name>
    <dbReference type="NCBI Taxonomy" id="50429"/>
    <lineage>
        <taxon>Eukaryota</taxon>
        <taxon>Metazoa</taxon>
        <taxon>Cnidaria</taxon>
        <taxon>Anthozoa</taxon>
        <taxon>Hexacorallia</taxon>
        <taxon>Scleractinia</taxon>
        <taxon>Astrocoeniina</taxon>
        <taxon>Pocilloporidae</taxon>
        <taxon>Stylophora</taxon>
    </lineage>
</organism>
<dbReference type="EMBL" id="LSMT01000852">
    <property type="protein sequence ID" value="PFX14016.1"/>
    <property type="molecule type" value="Genomic_DNA"/>
</dbReference>
<dbReference type="PANTHER" id="PTHR37984:SF11">
    <property type="entry name" value="INTEGRASE CATALYTIC DOMAIN-CONTAINING PROTEIN"/>
    <property type="match status" value="1"/>
</dbReference>
<dbReference type="InterPro" id="IPR036397">
    <property type="entry name" value="RNaseH_sf"/>
</dbReference>
<dbReference type="InterPro" id="IPR050951">
    <property type="entry name" value="Retrovirus_Pol_polyprotein"/>
</dbReference>
<proteinExistence type="predicted"/>
<dbReference type="Proteomes" id="UP000225706">
    <property type="component" value="Unassembled WGS sequence"/>
</dbReference>
<dbReference type="OrthoDB" id="7759031at2759"/>
<reference evidence="4" key="1">
    <citation type="journal article" date="2017" name="bioRxiv">
        <title>Comparative analysis of the genomes of Stylophora pistillata and Acropora digitifera provides evidence for extensive differences between species of corals.</title>
        <authorList>
            <person name="Voolstra C.R."/>
            <person name="Li Y."/>
            <person name="Liew Y.J."/>
            <person name="Baumgarten S."/>
            <person name="Zoccola D."/>
            <person name="Flot J.-F."/>
            <person name="Tambutte S."/>
            <person name="Allemand D."/>
            <person name="Aranda M."/>
        </authorList>
    </citation>
    <scope>NUCLEOTIDE SEQUENCE [LARGE SCALE GENOMIC DNA]</scope>
</reference>
<name>A0A2B4RA38_STYPI</name>
<evidence type="ECO:0000313" key="4">
    <source>
        <dbReference type="Proteomes" id="UP000225706"/>
    </source>
</evidence>
<dbReference type="PROSITE" id="PS50994">
    <property type="entry name" value="INTEGRASE"/>
    <property type="match status" value="1"/>
</dbReference>
<evidence type="ECO:0000256" key="1">
    <source>
        <dbReference type="SAM" id="MobiDB-lite"/>
    </source>
</evidence>
<comment type="caution">
    <text evidence="3">The sequence shown here is derived from an EMBL/GenBank/DDBJ whole genome shotgun (WGS) entry which is preliminary data.</text>
</comment>
<dbReference type="InterPro" id="IPR001584">
    <property type="entry name" value="Integrase_cat-core"/>
</dbReference>
<feature type="domain" description="Integrase catalytic" evidence="2">
    <location>
        <begin position="111"/>
        <end position="271"/>
    </location>
</feature>
<gene>
    <name evidence="3" type="primary">K02A2.6</name>
    <name evidence="3" type="ORF">AWC38_SpisGene21860</name>
</gene>
<feature type="compositionally biased region" description="Polar residues" evidence="1">
    <location>
        <begin position="372"/>
        <end position="384"/>
    </location>
</feature>
<dbReference type="GO" id="GO:0015074">
    <property type="term" value="P:DNA integration"/>
    <property type="evidence" value="ECO:0007669"/>
    <property type="project" value="InterPro"/>
</dbReference>
<dbReference type="InterPro" id="IPR012337">
    <property type="entry name" value="RNaseH-like_sf"/>
</dbReference>
<keyword evidence="4" id="KW-1185">Reference proteome</keyword>
<feature type="region of interest" description="Disordered" evidence="1">
    <location>
        <begin position="278"/>
        <end position="298"/>
    </location>
</feature>